<gene>
    <name evidence="1" type="ORF">BBF96_10265</name>
</gene>
<dbReference type="Proteomes" id="UP000267250">
    <property type="component" value="Chromosome"/>
</dbReference>
<accession>A0A3Q9HRD0</accession>
<sequence length="83" mass="9610">MNSISQKFGSTILKVILSRTQLYKYKIKKAMKDRNARYMLLGIMEIDDTFLGVPSRAVNMVVKQKKLKLYVLYSFMKKAALSI</sequence>
<evidence type="ECO:0000313" key="2">
    <source>
        <dbReference type="Proteomes" id="UP000267250"/>
    </source>
</evidence>
<organism evidence="1 2">
    <name type="scientific">Anoxybacter fermentans</name>
    <dbReference type="NCBI Taxonomy" id="1323375"/>
    <lineage>
        <taxon>Bacteria</taxon>
        <taxon>Bacillati</taxon>
        <taxon>Bacillota</taxon>
        <taxon>Clostridia</taxon>
        <taxon>Halanaerobiales</taxon>
        <taxon>Anoxybacter</taxon>
    </lineage>
</organism>
<dbReference type="EMBL" id="CP016379">
    <property type="protein sequence ID" value="AZR73734.1"/>
    <property type="molecule type" value="Genomic_DNA"/>
</dbReference>
<dbReference type="KEGG" id="aft:BBF96_10265"/>
<evidence type="ECO:0000313" key="1">
    <source>
        <dbReference type="EMBL" id="AZR73734.1"/>
    </source>
</evidence>
<reference evidence="1 2" key="1">
    <citation type="submission" date="2016-07" db="EMBL/GenBank/DDBJ databases">
        <title>Genome and transcriptome analysis of iron-reducing fermentative bacteria Anoxybacter fermentans.</title>
        <authorList>
            <person name="Zeng X."/>
            <person name="Shao Z."/>
        </authorList>
    </citation>
    <scope>NUCLEOTIDE SEQUENCE [LARGE SCALE GENOMIC DNA]</scope>
    <source>
        <strain evidence="1 2">DY22613</strain>
    </source>
</reference>
<protein>
    <submittedName>
        <fullName evidence="1">Uncharacterized protein</fullName>
    </submittedName>
</protein>
<name>A0A3Q9HRD0_9FIRM</name>
<proteinExistence type="predicted"/>
<keyword evidence="2" id="KW-1185">Reference proteome</keyword>
<dbReference type="AlphaFoldDB" id="A0A3Q9HRD0"/>